<accession>A0A1M4SDI2</accession>
<keyword evidence="7 9" id="KW-0234">DNA repair</keyword>
<dbReference type="GO" id="GO:0005524">
    <property type="term" value="F:ATP binding"/>
    <property type="evidence" value="ECO:0007669"/>
    <property type="project" value="UniProtKB-KW"/>
</dbReference>
<name>A0A1M4SDI2_9FIRM</name>
<evidence type="ECO:0000256" key="8">
    <source>
        <dbReference type="ARBA" id="ARBA00033408"/>
    </source>
</evidence>
<evidence type="ECO:0000256" key="6">
    <source>
        <dbReference type="ARBA" id="ARBA00022840"/>
    </source>
</evidence>
<dbReference type="RefSeq" id="WP_072972061.1">
    <property type="nucleotide sequence ID" value="NZ_FQTY01000001.1"/>
</dbReference>
<dbReference type="GO" id="GO:0043590">
    <property type="term" value="C:bacterial nucleoid"/>
    <property type="evidence" value="ECO:0007669"/>
    <property type="project" value="TreeGrafter"/>
</dbReference>
<gene>
    <name evidence="12" type="ORF">SAMN02745784_00267</name>
</gene>
<dbReference type="CDD" id="cd03241">
    <property type="entry name" value="ABC_RecN"/>
    <property type="match status" value="2"/>
</dbReference>
<keyword evidence="6" id="KW-0067">ATP-binding</keyword>
<dbReference type="InterPro" id="IPR004604">
    <property type="entry name" value="DNA_recomb/repair_RecN"/>
</dbReference>
<dbReference type="Pfam" id="PF02463">
    <property type="entry name" value="SMC_N"/>
    <property type="match status" value="1"/>
</dbReference>
<dbReference type="STRING" id="1123404.SAMN02745784_00267"/>
<dbReference type="EMBL" id="FQTY01000001">
    <property type="protein sequence ID" value="SHE30294.1"/>
    <property type="molecule type" value="Genomic_DNA"/>
</dbReference>
<proteinExistence type="inferred from homology"/>
<evidence type="ECO:0000256" key="3">
    <source>
        <dbReference type="ARBA" id="ARBA00021315"/>
    </source>
</evidence>
<dbReference type="AlphaFoldDB" id="A0A1M4SDI2"/>
<dbReference type="NCBIfam" id="TIGR00634">
    <property type="entry name" value="recN"/>
    <property type="match status" value="1"/>
</dbReference>
<dbReference type="FunFam" id="3.40.50.300:FF:000356">
    <property type="entry name" value="DNA repair protein RecN"/>
    <property type="match status" value="1"/>
</dbReference>
<feature type="coiled-coil region" evidence="10">
    <location>
        <begin position="342"/>
        <end position="369"/>
    </location>
</feature>
<evidence type="ECO:0000256" key="7">
    <source>
        <dbReference type="ARBA" id="ARBA00023204"/>
    </source>
</evidence>
<keyword evidence="5 9" id="KW-0227">DNA damage</keyword>
<dbReference type="GO" id="GO:0006281">
    <property type="term" value="P:DNA repair"/>
    <property type="evidence" value="ECO:0007669"/>
    <property type="project" value="UniProtKB-KW"/>
</dbReference>
<dbReference type="Gene3D" id="3.40.50.300">
    <property type="entry name" value="P-loop containing nucleotide triphosphate hydrolases"/>
    <property type="match status" value="2"/>
</dbReference>
<evidence type="ECO:0000256" key="10">
    <source>
        <dbReference type="SAM" id="Coils"/>
    </source>
</evidence>
<dbReference type="Proteomes" id="UP000184114">
    <property type="component" value="Unassembled WGS sequence"/>
</dbReference>
<feature type="domain" description="RecF/RecN/SMC N-terminal" evidence="11">
    <location>
        <begin position="2"/>
        <end position="512"/>
    </location>
</feature>
<evidence type="ECO:0000313" key="13">
    <source>
        <dbReference type="Proteomes" id="UP000184114"/>
    </source>
</evidence>
<evidence type="ECO:0000313" key="12">
    <source>
        <dbReference type="EMBL" id="SHE30294.1"/>
    </source>
</evidence>
<evidence type="ECO:0000256" key="5">
    <source>
        <dbReference type="ARBA" id="ARBA00022763"/>
    </source>
</evidence>
<keyword evidence="10" id="KW-0175">Coiled coil</keyword>
<dbReference type="GO" id="GO:0006310">
    <property type="term" value="P:DNA recombination"/>
    <property type="evidence" value="ECO:0007669"/>
    <property type="project" value="InterPro"/>
</dbReference>
<dbReference type="GeneID" id="90994960"/>
<keyword evidence="4" id="KW-0547">Nucleotide-binding</keyword>
<comment type="function">
    <text evidence="1 9">May be involved in recombinational repair of damaged DNA.</text>
</comment>
<dbReference type="PANTHER" id="PTHR11059">
    <property type="entry name" value="DNA REPAIR PROTEIN RECN"/>
    <property type="match status" value="1"/>
</dbReference>
<organism evidence="12 13">
    <name type="scientific">Tissierella praeacuta DSM 18095</name>
    <dbReference type="NCBI Taxonomy" id="1123404"/>
    <lineage>
        <taxon>Bacteria</taxon>
        <taxon>Bacillati</taxon>
        <taxon>Bacillota</taxon>
        <taxon>Tissierellia</taxon>
        <taxon>Tissierellales</taxon>
        <taxon>Tissierellaceae</taxon>
        <taxon>Tissierella</taxon>
    </lineage>
</organism>
<dbReference type="InterPro" id="IPR003395">
    <property type="entry name" value="RecF/RecN/SMC_N"/>
</dbReference>
<protein>
    <recommendedName>
        <fullName evidence="3 9">DNA repair protein RecN</fullName>
    </recommendedName>
    <alternativeName>
        <fullName evidence="8 9">Recombination protein N</fullName>
    </alternativeName>
</protein>
<dbReference type="GO" id="GO:0009432">
    <property type="term" value="P:SOS response"/>
    <property type="evidence" value="ECO:0007669"/>
    <property type="project" value="TreeGrafter"/>
</dbReference>
<evidence type="ECO:0000256" key="9">
    <source>
        <dbReference type="PIRNR" id="PIRNR003128"/>
    </source>
</evidence>
<dbReference type="PIRSF" id="PIRSF003128">
    <property type="entry name" value="RecN"/>
    <property type="match status" value="1"/>
</dbReference>
<dbReference type="SUPFAM" id="SSF52540">
    <property type="entry name" value="P-loop containing nucleoside triphosphate hydrolases"/>
    <property type="match status" value="1"/>
</dbReference>
<evidence type="ECO:0000256" key="4">
    <source>
        <dbReference type="ARBA" id="ARBA00022741"/>
    </source>
</evidence>
<keyword evidence="13" id="KW-1185">Reference proteome</keyword>
<evidence type="ECO:0000256" key="1">
    <source>
        <dbReference type="ARBA" id="ARBA00003618"/>
    </source>
</evidence>
<sequence length="568" mass="65469">MLVELNIKNFAIIEELKINFTKGLNIITGETGSGKSILIEAIGIILGSRSNREFIQSGYEKAILEGVFYIEEPSNIMPLLREYSIDMDKDNLLIISKEIYLNGPSLSRINGRNVTLNMLKSITTKLVDIFGQHEHQSLLDSSNHEILIDSFGDMEMMELKSRIKVYYNEWSNERKKLEKLSMDSSERDREIDILRFQVQEIEEAKLNKNDDYNIENEYKKLANINEIVHSIGQSLTCINNESFGSASIFDLMNKSISLINNAKKFDEKLTGLHKRFEGISYELEDIYIELKDYLYSIDIDTERLNFLSERINLVNKLKKKYGNTIDMILDFRDKCQERLDELLNFEKEFEKTNNRILELEKNLEIYSTKLSYKRKEISKKLEKSIKEELTELNMTKVDFKVDFNKKSEFTLCGQDKIEFLISTNVGEDLKPLSKIVSGGEMSRIMLAFKSILAFFDKIPTMIFDEIDTGISGRTAQIVGEKIYAISKGHQVICISHLPQIAALADGHYVINKIDSKGRTKTVVSRLSDKERIEEMARLLGGVDLTDTTIRHASEMIEMSKKFKIKKVF</sequence>
<comment type="similarity">
    <text evidence="2 9">Belongs to the RecN family.</text>
</comment>
<dbReference type="PANTHER" id="PTHR11059:SF0">
    <property type="entry name" value="DNA REPAIR PROTEIN RECN"/>
    <property type="match status" value="1"/>
</dbReference>
<dbReference type="FunFam" id="3.40.50.300:FF:000319">
    <property type="entry name" value="DNA repair protein RecN"/>
    <property type="match status" value="1"/>
</dbReference>
<dbReference type="InterPro" id="IPR027417">
    <property type="entry name" value="P-loop_NTPase"/>
</dbReference>
<evidence type="ECO:0000256" key="2">
    <source>
        <dbReference type="ARBA" id="ARBA00009441"/>
    </source>
</evidence>
<evidence type="ECO:0000259" key="11">
    <source>
        <dbReference type="Pfam" id="PF02463"/>
    </source>
</evidence>
<reference evidence="13" key="1">
    <citation type="submission" date="2016-11" db="EMBL/GenBank/DDBJ databases">
        <authorList>
            <person name="Varghese N."/>
            <person name="Submissions S."/>
        </authorList>
    </citation>
    <scope>NUCLEOTIDE SEQUENCE [LARGE SCALE GENOMIC DNA]</scope>
    <source>
        <strain evidence="13">DSM 18095</strain>
    </source>
</reference>